<feature type="region of interest" description="Disordered" evidence="1">
    <location>
        <begin position="71"/>
        <end position="91"/>
    </location>
</feature>
<gene>
    <name evidence="2" type="ORF">K435DRAFT_928224</name>
</gene>
<proteinExistence type="predicted"/>
<feature type="compositionally biased region" description="Basic and acidic residues" evidence="1">
    <location>
        <begin position="78"/>
        <end position="91"/>
    </location>
</feature>
<sequence>MPLQTATPASGVTVNVNVPNATVDVQQPAHPAPRRRPTRIVSIEVGLFHRRLSYPNQEEMMEIDEEGFEVGEDEDWPGETKDGDEAPRLVKHTKDNSGSVMVTGKRESYGWMMDCVMERFFSTTNMSHTTTPTPFLFGLALTDKQLRILSNHFVTPETVNDRFGGDAIWALDWYCVYHYLYIIEVLPSLDGNPPQPSGYENFLAELWKQLGYPPEWEDLTLVMQKWPSFRGVPEPEWLIPRMLRTMEIREREEIPFTFNCPEVKAGDIDDSRADERKEQGLTLI</sequence>
<protein>
    <submittedName>
        <fullName evidence="2">Uncharacterized protein</fullName>
    </submittedName>
</protein>
<dbReference type="EMBL" id="ML179603">
    <property type="protein sequence ID" value="THU84379.1"/>
    <property type="molecule type" value="Genomic_DNA"/>
</dbReference>
<dbReference type="OrthoDB" id="3013340at2759"/>
<keyword evidence="3" id="KW-1185">Reference proteome</keyword>
<dbReference type="Proteomes" id="UP000297245">
    <property type="component" value="Unassembled WGS sequence"/>
</dbReference>
<accession>A0A4S8L6Z7</accession>
<evidence type="ECO:0000313" key="3">
    <source>
        <dbReference type="Proteomes" id="UP000297245"/>
    </source>
</evidence>
<dbReference type="AlphaFoldDB" id="A0A4S8L6Z7"/>
<reference evidence="2 3" key="1">
    <citation type="journal article" date="2019" name="Nat. Ecol. Evol.">
        <title>Megaphylogeny resolves global patterns of mushroom evolution.</title>
        <authorList>
            <person name="Varga T."/>
            <person name="Krizsan K."/>
            <person name="Foldi C."/>
            <person name="Dima B."/>
            <person name="Sanchez-Garcia M."/>
            <person name="Sanchez-Ramirez S."/>
            <person name="Szollosi G.J."/>
            <person name="Szarkandi J.G."/>
            <person name="Papp V."/>
            <person name="Albert L."/>
            <person name="Andreopoulos W."/>
            <person name="Angelini C."/>
            <person name="Antonin V."/>
            <person name="Barry K.W."/>
            <person name="Bougher N.L."/>
            <person name="Buchanan P."/>
            <person name="Buyck B."/>
            <person name="Bense V."/>
            <person name="Catcheside P."/>
            <person name="Chovatia M."/>
            <person name="Cooper J."/>
            <person name="Damon W."/>
            <person name="Desjardin D."/>
            <person name="Finy P."/>
            <person name="Geml J."/>
            <person name="Haridas S."/>
            <person name="Hughes K."/>
            <person name="Justo A."/>
            <person name="Karasinski D."/>
            <person name="Kautmanova I."/>
            <person name="Kiss B."/>
            <person name="Kocsube S."/>
            <person name="Kotiranta H."/>
            <person name="LaButti K.M."/>
            <person name="Lechner B.E."/>
            <person name="Liimatainen K."/>
            <person name="Lipzen A."/>
            <person name="Lukacs Z."/>
            <person name="Mihaltcheva S."/>
            <person name="Morgado L.N."/>
            <person name="Niskanen T."/>
            <person name="Noordeloos M.E."/>
            <person name="Ohm R.A."/>
            <person name="Ortiz-Santana B."/>
            <person name="Ovrebo C."/>
            <person name="Racz N."/>
            <person name="Riley R."/>
            <person name="Savchenko A."/>
            <person name="Shiryaev A."/>
            <person name="Soop K."/>
            <person name="Spirin V."/>
            <person name="Szebenyi C."/>
            <person name="Tomsovsky M."/>
            <person name="Tulloss R.E."/>
            <person name="Uehling J."/>
            <person name="Grigoriev I.V."/>
            <person name="Vagvolgyi C."/>
            <person name="Papp T."/>
            <person name="Martin F.M."/>
            <person name="Miettinen O."/>
            <person name="Hibbett D.S."/>
            <person name="Nagy L.G."/>
        </authorList>
    </citation>
    <scope>NUCLEOTIDE SEQUENCE [LARGE SCALE GENOMIC DNA]</scope>
    <source>
        <strain evidence="2 3">CBS 962.96</strain>
    </source>
</reference>
<evidence type="ECO:0000256" key="1">
    <source>
        <dbReference type="SAM" id="MobiDB-lite"/>
    </source>
</evidence>
<name>A0A4S8L6Z7_DENBC</name>
<evidence type="ECO:0000313" key="2">
    <source>
        <dbReference type="EMBL" id="THU84379.1"/>
    </source>
</evidence>
<organism evidence="2 3">
    <name type="scientific">Dendrothele bispora (strain CBS 962.96)</name>
    <dbReference type="NCBI Taxonomy" id="1314807"/>
    <lineage>
        <taxon>Eukaryota</taxon>
        <taxon>Fungi</taxon>
        <taxon>Dikarya</taxon>
        <taxon>Basidiomycota</taxon>
        <taxon>Agaricomycotina</taxon>
        <taxon>Agaricomycetes</taxon>
        <taxon>Agaricomycetidae</taxon>
        <taxon>Agaricales</taxon>
        <taxon>Agaricales incertae sedis</taxon>
        <taxon>Dendrothele</taxon>
    </lineage>
</organism>